<protein>
    <recommendedName>
        <fullName evidence="5">CH033</fullName>
    </recommendedName>
</protein>
<comment type="similarity">
    <text evidence="1">Belongs to the UPF0488 family.</text>
</comment>
<evidence type="ECO:0008006" key="5">
    <source>
        <dbReference type="Google" id="ProtNLM"/>
    </source>
</evidence>
<feature type="compositionally biased region" description="Basic and acidic residues" evidence="2">
    <location>
        <begin position="233"/>
        <end position="244"/>
    </location>
</feature>
<evidence type="ECO:0000256" key="1">
    <source>
        <dbReference type="ARBA" id="ARBA00005707"/>
    </source>
</evidence>
<name>A0AAV7A8C0_ENGPU</name>
<gene>
    <name evidence="3" type="ORF">GDO81_016717</name>
</gene>
<organism evidence="3 4">
    <name type="scientific">Engystomops pustulosus</name>
    <name type="common">Tungara frog</name>
    <name type="synonym">Physalaemus pustulosus</name>
    <dbReference type="NCBI Taxonomy" id="76066"/>
    <lineage>
        <taxon>Eukaryota</taxon>
        <taxon>Metazoa</taxon>
        <taxon>Chordata</taxon>
        <taxon>Craniata</taxon>
        <taxon>Vertebrata</taxon>
        <taxon>Euteleostomi</taxon>
        <taxon>Amphibia</taxon>
        <taxon>Batrachia</taxon>
        <taxon>Anura</taxon>
        <taxon>Neobatrachia</taxon>
        <taxon>Hyloidea</taxon>
        <taxon>Leptodactylidae</taxon>
        <taxon>Leiuperinae</taxon>
        <taxon>Engystomops</taxon>
    </lineage>
</organism>
<evidence type="ECO:0000313" key="4">
    <source>
        <dbReference type="Proteomes" id="UP000824782"/>
    </source>
</evidence>
<evidence type="ECO:0000313" key="3">
    <source>
        <dbReference type="EMBL" id="KAG8557734.1"/>
    </source>
</evidence>
<sequence>MEEAPKGTFEDELEWCINQLETGLLRRNPTPKQVTDTQRVLRVLRSRKAPFVKKRQVMNQVFGNYRLKMAEERRVQEQAAKKPPEPQIQEVTTRDTQSVAYRKSTKEVQSGIGHWFTPSSSEFAFNFFPNQQHQGNLEDGLEDQATEGQCTDSPASQQHNALCLEGPSQFTFNFLITEEACTSSGSSVTPLTTQDAVGDHNMAPLALQENKSQKCANSDTTIGTSRVTANKTGKTEDKSTADPPKKKKKSKSKNMADQTQSKADECKRNVDPVPPPKEELKSGPEELRRELDWCVEQLEIGLQRQKSTPKQVEEALRAIKTLRGEKVPLVKKRQVMRLMFGDYRHKMEEERVKQLRLMQNAAKSAKMTEVTLTTRQNSSKVFRKSIHKSANSVAAKFAAPADPQGTSDHNVTASSSSQQEFIFRPSQEAFCFNFFS</sequence>
<dbReference type="AlphaFoldDB" id="A0AAV7A8C0"/>
<dbReference type="Proteomes" id="UP000824782">
    <property type="component" value="Unassembled WGS sequence"/>
</dbReference>
<proteinExistence type="inferred from homology"/>
<reference evidence="3" key="1">
    <citation type="thesis" date="2020" institute="ProQuest LLC" country="789 East Eisenhower Parkway, Ann Arbor, MI, USA">
        <title>Comparative Genomics and Chromosome Evolution.</title>
        <authorList>
            <person name="Mudd A.B."/>
        </authorList>
    </citation>
    <scope>NUCLEOTIDE SEQUENCE</scope>
    <source>
        <strain evidence="3">237g6f4</strain>
        <tissue evidence="3">Blood</tissue>
    </source>
</reference>
<dbReference type="EMBL" id="WNYA01000008">
    <property type="protein sequence ID" value="KAG8557733.1"/>
    <property type="molecule type" value="Genomic_DNA"/>
</dbReference>
<dbReference type="PANTHER" id="PTHR13602">
    <property type="entry name" value="UPF0488 PROTEIN C8ORF33"/>
    <property type="match status" value="1"/>
</dbReference>
<dbReference type="InterPro" id="IPR029274">
    <property type="entry name" value="DUF4615"/>
</dbReference>
<dbReference type="PANTHER" id="PTHR13602:SF2">
    <property type="entry name" value="UPF0488 PROTEIN C8ORF33"/>
    <property type="match status" value="1"/>
</dbReference>
<comment type="caution">
    <text evidence="3">The sequence shown here is derived from an EMBL/GenBank/DDBJ whole genome shotgun (WGS) entry which is preliminary data.</text>
</comment>
<dbReference type="Pfam" id="PF15393">
    <property type="entry name" value="DUF4615"/>
    <property type="match status" value="2"/>
</dbReference>
<dbReference type="EMBL" id="WNYA01000008">
    <property type="protein sequence ID" value="KAG8557732.1"/>
    <property type="molecule type" value="Genomic_DNA"/>
</dbReference>
<evidence type="ECO:0000256" key="2">
    <source>
        <dbReference type="SAM" id="MobiDB-lite"/>
    </source>
</evidence>
<dbReference type="EMBL" id="WNYA01000008">
    <property type="protein sequence ID" value="KAG8557735.1"/>
    <property type="molecule type" value="Genomic_DNA"/>
</dbReference>
<feature type="region of interest" description="Disordered" evidence="2">
    <location>
        <begin position="207"/>
        <end position="285"/>
    </location>
</feature>
<accession>A0AAV7A8C0</accession>
<keyword evidence="4" id="KW-1185">Reference proteome</keyword>
<dbReference type="EMBL" id="WNYA01000008">
    <property type="protein sequence ID" value="KAG8557734.1"/>
    <property type="molecule type" value="Genomic_DNA"/>
</dbReference>
<feature type="compositionally biased region" description="Basic and acidic residues" evidence="2">
    <location>
        <begin position="262"/>
        <end position="285"/>
    </location>
</feature>
<feature type="compositionally biased region" description="Polar residues" evidence="2">
    <location>
        <begin position="209"/>
        <end position="232"/>
    </location>
</feature>